<dbReference type="PROSITE" id="PS51165">
    <property type="entry name" value="THUMP"/>
    <property type="match status" value="1"/>
</dbReference>
<keyword evidence="14" id="KW-1185">Reference proteome</keyword>
<comment type="catalytic activity">
    <reaction evidence="9">
        <text>[ThiS sulfur-carrier protein]-C-terminal Gly-Gly-AMP + S-sulfanyl-L-cysteinyl-[cysteine desulfurase] + AH2 = [ThiS sulfur-carrier protein]-C-terminal-Gly-aminoethanethioate + L-cysteinyl-[cysteine desulfurase] + A + AMP + 2 H(+)</text>
        <dbReference type="Rhea" id="RHEA:43340"/>
        <dbReference type="Rhea" id="RHEA-COMP:12157"/>
        <dbReference type="Rhea" id="RHEA-COMP:12158"/>
        <dbReference type="Rhea" id="RHEA-COMP:12910"/>
        <dbReference type="Rhea" id="RHEA-COMP:19908"/>
        <dbReference type="ChEBI" id="CHEBI:13193"/>
        <dbReference type="ChEBI" id="CHEBI:15378"/>
        <dbReference type="ChEBI" id="CHEBI:17499"/>
        <dbReference type="ChEBI" id="CHEBI:29950"/>
        <dbReference type="ChEBI" id="CHEBI:61963"/>
        <dbReference type="ChEBI" id="CHEBI:90618"/>
        <dbReference type="ChEBI" id="CHEBI:232372"/>
        <dbReference type="ChEBI" id="CHEBI:456215"/>
    </reaction>
</comment>
<dbReference type="InterPro" id="IPR049962">
    <property type="entry name" value="THUMP_ThiI"/>
</dbReference>
<feature type="binding site" evidence="9">
    <location>
        <begin position="181"/>
        <end position="182"/>
    </location>
    <ligand>
        <name>ATP</name>
        <dbReference type="ChEBI" id="CHEBI:30616"/>
    </ligand>
</feature>
<evidence type="ECO:0000256" key="2">
    <source>
        <dbReference type="ARBA" id="ARBA00022490"/>
    </source>
</evidence>
<reference evidence="12" key="2">
    <citation type="submission" date="2014-09" db="EMBL/GenBank/DDBJ databases">
        <authorList>
            <person name="Bishop-Lilly K.A."/>
            <person name="Broomall S.M."/>
            <person name="Chain P.S."/>
            <person name="Chertkov O."/>
            <person name="Coyne S.R."/>
            <person name="Daligault H.E."/>
            <person name="Davenport K.W."/>
            <person name="Erkkila T."/>
            <person name="Frey K.G."/>
            <person name="Gibbons H.S."/>
            <person name="Gu W."/>
            <person name="Jaissle J."/>
            <person name="Johnson S.L."/>
            <person name="Koroleva G.I."/>
            <person name="Ladner J.T."/>
            <person name="Lo C.-C."/>
            <person name="Minogue T.D."/>
            <person name="Munk C."/>
            <person name="Palacios G.F."/>
            <person name="Redden C.L."/>
            <person name="Rosenzweig C.N."/>
            <person name="Scholz M.B."/>
            <person name="Teshima H."/>
            <person name="Xu Y."/>
        </authorList>
    </citation>
    <scope>NUCLEOTIDE SEQUENCE</scope>
    <source>
        <strain evidence="12">Mb9</strain>
    </source>
</reference>
<evidence type="ECO:0000256" key="9">
    <source>
        <dbReference type="HAMAP-Rule" id="MF_00021"/>
    </source>
</evidence>
<evidence type="ECO:0000256" key="6">
    <source>
        <dbReference type="ARBA" id="ARBA00022840"/>
    </source>
</evidence>
<evidence type="ECO:0000256" key="8">
    <source>
        <dbReference type="ARBA" id="ARBA00022977"/>
    </source>
</evidence>
<dbReference type="Gene3D" id="3.40.50.620">
    <property type="entry name" value="HUPs"/>
    <property type="match status" value="1"/>
</dbReference>
<comment type="catalytic activity">
    <reaction evidence="9">
        <text>[ThiI sulfur-carrier protein]-S-sulfanyl-L-cysteine + a uridine in tRNA + 2 reduced [2Fe-2S]-[ferredoxin] + ATP + H(+) = [ThiI sulfur-carrier protein]-L-cysteine + a 4-thiouridine in tRNA + 2 oxidized [2Fe-2S]-[ferredoxin] + AMP + diphosphate</text>
        <dbReference type="Rhea" id="RHEA:24176"/>
        <dbReference type="Rhea" id="RHEA-COMP:10000"/>
        <dbReference type="Rhea" id="RHEA-COMP:10001"/>
        <dbReference type="Rhea" id="RHEA-COMP:13337"/>
        <dbReference type="Rhea" id="RHEA-COMP:13338"/>
        <dbReference type="Rhea" id="RHEA-COMP:13339"/>
        <dbReference type="Rhea" id="RHEA-COMP:13340"/>
        <dbReference type="ChEBI" id="CHEBI:15378"/>
        <dbReference type="ChEBI" id="CHEBI:29950"/>
        <dbReference type="ChEBI" id="CHEBI:30616"/>
        <dbReference type="ChEBI" id="CHEBI:33019"/>
        <dbReference type="ChEBI" id="CHEBI:33737"/>
        <dbReference type="ChEBI" id="CHEBI:33738"/>
        <dbReference type="ChEBI" id="CHEBI:61963"/>
        <dbReference type="ChEBI" id="CHEBI:65315"/>
        <dbReference type="ChEBI" id="CHEBI:136798"/>
        <dbReference type="ChEBI" id="CHEBI:456215"/>
        <dbReference type="EC" id="2.8.1.4"/>
    </reaction>
</comment>
<dbReference type="CDD" id="cd01712">
    <property type="entry name" value="PPase_ThiI"/>
    <property type="match status" value="1"/>
</dbReference>
<dbReference type="GO" id="GO:0009228">
    <property type="term" value="P:thiamine biosynthetic process"/>
    <property type="evidence" value="ECO:0007669"/>
    <property type="project" value="UniProtKB-KW"/>
</dbReference>
<evidence type="ECO:0000313" key="12">
    <source>
        <dbReference type="EMBL" id="CEL24604.1"/>
    </source>
</evidence>
<dbReference type="SUPFAM" id="SSF143437">
    <property type="entry name" value="THUMP domain-like"/>
    <property type="match status" value="1"/>
</dbReference>
<dbReference type="GO" id="GO:0004810">
    <property type="term" value="F:CCA tRNA nucleotidyltransferase activity"/>
    <property type="evidence" value="ECO:0007669"/>
    <property type="project" value="InterPro"/>
</dbReference>
<dbReference type="PANTHER" id="PTHR43209">
    <property type="entry name" value="TRNA SULFURTRANSFERASE"/>
    <property type="match status" value="1"/>
</dbReference>
<dbReference type="EMBL" id="CP006933">
    <property type="protein sequence ID" value="AIS32161.1"/>
    <property type="molecule type" value="Genomic_DNA"/>
</dbReference>
<comment type="pathway">
    <text evidence="9">Cofactor biosynthesis; thiamine diphosphate biosynthesis.</text>
</comment>
<dbReference type="CDD" id="cd11716">
    <property type="entry name" value="THUMP_ThiI"/>
    <property type="match status" value="1"/>
</dbReference>
<dbReference type="InterPro" id="IPR050102">
    <property type="entry name" value="tRNA_sulfurtransferase_ThiI"/>
</dbReference>
<feature type="binding site" evidence="9">
    <location>
        <position position="295"/>
    </location>
    <ligand>
        <name>ATP</name>
        <dbReference type="ChEBI" id="CHEBI:30616"/>
    </ligand>
</feature>
<name>A0A089ZBI3_METFO</name>
<protein>
    <recommendedName>
        <fullName evidence="9">Probable tRNA sulfurtransferase</fullName>
        <ecNumber evidence="9">2.8.1.4</ecNumber>
    </recommendedName>
    <alternativeName>
        <fullName evidence="9">Sulfur carrier protein ThiS sulfurtransferase</fullName>
    </alternativeName>
    <alternativeName>
        <fullName evidence="9">Thiamine biosynthesis protein ThiI</fullName>
    </alternativeName>
    <alternativeName>
        <fullName evidence="9">tRNA 4-thiouridine synthase</fullName>
    </alternativeName>
</protein>
<evidence type="ECO:0000259" key="10">
    <source>
        <dbReference type="PROSITE" id="PS51165"/>
    </source>
</evidence>
<proteinExistence type="inferred from homology"/>
<keyword evidence="5 9" id="KW-0547">Nucleotide-binding</keyword>
<dbReference type="GeneID" id="82849149"/>
<dbReference type="InterPro" id="IPR054173">
    <property type="entry name" value="ThiI_fer"/>
</dbReference>
<organism evidence="11 13">
    <name type="scientific">Methanobacterium formicicum</name>
    <dbReference type="NCBI Taxonomy" id="2162"/>
    <lineage>
        <taxon>Archaea</taxon>
        <taxon>Methanobacteriati</taxon>
        <taxon>Methanobacteriota</taxon>
        <taxon>Methanomada group</taxon>
        <taxon>Methanobacteria</taxon>
        <taxon>Methanobacteriales</taxon>
        <taxon>Methanobacteriaceae</taxon>
        <taxon>Methanobacterium</taxon>
    </lineage>
</organism>
<dbReference type="EMBL" id="LN734822">
    <property type="protein sequence ID" value="CEL24604.1"/>
    <property type="molecule type" value="Genomic_DNA"/>
</dbReference>
<dbReference type="InterPro" id="IPR004114">
    <property type="entry name" value="THUMP_dom"/>
</dbReference>
<sequence length="384" mass="42287">MLEKLIIVRYGEIGVKSPKVRGRFERRLIENIKTVIGDKIEIKQGRIFIYPQDLNKTLESLQKIVGIVSFSPAVVTHTDHDSIKELIEAYITELVTDGSFSSKDSFAVRCRRVGNHDFTSQEMAAYAGSVVHGITESKVNLSNPDFKLFVEVRGDKTYVYHEKIQGLGGLPLGTQGKVIALVSGGIDSPVATFLMMKRGCSVTMVNFNNHPFTSGSSEKILKMHKKLKEYSVGSKLKLYQVDYGEYLQKCKEEAPERMTCVLCKSGMYQIAEKIARKEGALAIVDGSSLGQVASQTLPNILATRYSTSMPVLSPLIGLDKVEIENIGKKIGTFDISILPDGGCSAAPKHPETNAVLPLVLETLEKIDAENEFDKAIDGIKLLKK</sequence>
<evidence type="ECO:0000256" key="5">
    <source>
        <dbReference type="ARBA" id="ARBA00022741"/>
    </source>
</evidence>
<dbReference type="GO" id="GO:0000049">
    <property type="term" value="F:tRNA binding"/>
    <property type="evidence" value="ECO:0007669"/>
    <property type="project" value="UniProtKB-UniRule"/>
</dbReference>
<dbReference type="InterPro" id="IPR003720">
    <property type="entry name" value="tRNA_STrfase"/>
</dbReference>
<feature type="binding site" evidence="9">
    <location>
        <position position="264"/>
    </location>
    <ligand>
        <name>ATP</name>
        <dbReference type="ChEBI" id="CHEBI:30616"/>
    </ligand>
</feature>
<dbReference type="FunFam" id="3.40.50.620:FF:000053">
    <property type="entry name" value="Probable tRNA sulfurtransferase"/>
    <property type="match status" value="1"/>
</dbReference>
<dbReference type="AlphaFoldDB" id="A0A089ZBI3"/>
<dbReference type="GO" id="GO:0002937">
    <property type="term" value="P:tRNA 4-thiouridine biosynthesis"/>
    <property type="evidence" value="ECO:0007669"/>
    <property type="project" value="TreeGrafter"/>
</dbReference>
<gene>
    <name evidence="9 11" type="primary">thiI</name>
    <name evidence="11" type="ORF">BRM9_1346</name>
    <name evidence="12" type="ORF">MB9_0965</name>
</gene>
<keyword evidence="4 9" id="KW-0808">Transferase</keyword>
<dbReference type="Proteomes" id="UP000062768">
    <property type="component" value="Chromosome I"/>
</dbReference>
<dbReference type="GO" id="GO:0005524">
    <property type="term" value="F:ATP binding"/>
    <property type="evidence" value="ECO:0007669"/>
    <property type="project" value="UniProtKB-UniRule"/>
</dbReference>
<dbReference type="PATRIC" id="fig|2162.10.peg.1010"/>
<keyword evidence="6 9" id="KW-0067">ATP-binding</keyword>
<dbReference type="GO" id="GO:0005829">
    <property type="term" value="C:cytosol"/>
    <property type="evidence" value="ECO:0007669"/>
    <property type="project" value="TreeGrafter"/>
</dbReference>
<dbReference type="NCBIfam" id="TIGR00342">
    <property type="entry name" value="tRNA uracil 4-sulfurtransferase ThiI"/>
    <property type="match status" value="1"/>
</dbReference>
<dbReference type="STRING" id="2162.BRM9_1346"/>
<feature type="domain" description="THUMP" evidence="10">
    <location>
        <begin position="55"/>
        <end position="163"/>
    </location>
</feature>
<keyword evidence="8 9" id="KW-0784">Thiamine biosynthesis</keyword>
<dbReference type="Pfam" id="PF22025">
    <property type="entry name" value="ThiI_fer"/>
    <property type="match status" value="1"/>
</dbReference>
<keyword evidence="3 9" id="KW-0820">tRNA-binding</keyword>
<feature type="binding site" evidence="9">
    <location>
        <begin position="206"/>
        <end position="207"/>
    </location>
    <ligand>
        <name>ATP</name>
        <dbReference type="ChEBI" id="CHEBI:30616"/>
    </ligand>
</feature>
<dbReference type="EC" id="2.8.1.4" evidence="9"/>
<accession>A0A089ZBI3</accession>
<evidence type="ECO:0000256" key="3">
    <source>
        <dbReference type="ARBA" id="ARBA00022555"/>
    </source>
</evidence>
<comment type="similarity">
    <text evidence="9">Belongs to the ThiI family.</text>
</comment>
<evidence type="ECO:0000313" key="11">
    <source>
        <dbReference type="EMBL" id="AIS32161.1"/>
    </source>
</evidence>
<dbReference type="HAMAP" id="MF_00021">
    <property type="entry name" value="ThiI"/>
    <property type="match status" value="1"/>
</dbReference>
<dbReference type="PANTHER" id="PTHR43209:SF1">
    <property type="entry name" value="TRNA SULFURTRANSFERASE"/>
    <property type="match status" value="1"/>
</dbReference>
<dbReference type="Pfam" id="PF02568">
    <property type="entry name" value="ThiI"/>
    <property type="match status" value="1"/>
</dbReference>
<dbReference type="RefSeq" id="WP_048085222.1">
    <property type="nucleotide sequence ID" value="NZ_CP006933.1"/>
</dbReference>
<dbReference type="KEGG" id="mfc:BRM9_1346"/>
<comment type="function">
    <text evidence="9">Catalyzes the ATP-dependent transfer of a sulfur to tRNA to produce 4-thiouridine in position 8 of tRNAs, which functions as a near-UV photosensor. Also catalyzes the transfer of sulfur to the sulfur carrier protein ThiS, forming ThiS-thiocarboxylate. This is a step in the synthesis of thiazole, in the thiamine biosynthesis pathway. The sulfur is donated as persulfide by IscS.</text>
</comment>
<keyword evidence="2 9" id="KW-0963">Cytoplasm</keyword>
<evidence type="ECO:0000256" key="4">
    <source>
        <dbReference type="ARBA" id="ARBA00022679"/>
    </source>
</evidence>
<dbReference type="GO" id="GO:0052837">
    <property type="term" value="P:thiazole biosynthetic process"/>
    <property type="evidence" value="ECO:0007669"/>
    <property type="project" value="TreeGrafter"/>
</dbReference>
<dbReference type="OrthoDB" id="372227at2157"/>
<dbReference type="Gene3D" id="3.30.2130.30">
    <property type="match status" value="1"/>
</dbReference>
<dbReference type="InterPro" id="IPR049961">
    <property type="entry name" value="ThiI_N"/>
</dbReference>
<dbReference type="InterPro" id="IPR020536">
    <property type="entry name" value="ThiI_AANH"/>
</dbReference>
<dbReference type="Pfam" id="PF02926">
    <property type="entry name" value="THUMP"/>
    <property type="match status" value="1"/>
</dbReference>
<dbReference type="UniPathway" id="UPA00060"/>
<feature type="binding site" evidence="9">
    <location>
        <position position="286"/>
    </location>
    <ligand>
        <name>ATP</name>
        <dbReference type="ChEBI" id="CHEBI:30616"/>
    </ligand>
</feature>
<dbReference type="GO" id="GO:0009229">
    <property type="term" value="P:thiamine diphosphate biosynthetic process"/>
    <property type="evidence" value="ECO:0007669"/>
    <property type="project" value="UniProtKB-UniRule"/>
</dbReference>
<keyword evidence="7 9" id="KW-0694">RNA-binding</keyword>
<comment type="subcellular location">
    <subcellularLocation>
        <location evidence="1 9">Cytoplasm</location>
    </subcellularLocation>
</comment>
<reference evidence="11" key="1">
    <citation type="submission" date="2013-12" db="EMBL/GenBank/DDBJ databases">
        <title>The complete genome sequence of Methanobacterium sp. BRM9.</title>
        <authorList>
            <consortium name="Pastoral Greenhouse Gas Research Consortium"/>
            <person name="Kelly W.J."/>
            <person name="Leahy S.C."/>
            <person name="Perry R."/>
            <person name="Li D."/>
            <person name="Altermann E."/>
            <person name="Lambie S.C."/>
            <person name="Attwood G.T."/>
        </authorList>
    </citation>
    <scope>NUCLEOTIDE SEQUENCE [LARGE SCALE GENOMIC DNA]</scope>
    <source>
        <strain evidence="11">BRM9</strain>
    </source>
</reference>
<dbReference type="GO" id="GO:0140741">
    <property type="term" value="F:tRNA-uracil-4 sulfurtransferase activity"/>
    <property type="evidence" value="ECO:0007669"/>
    <property type="project" value="UniProtKB-EC"/>
</dbReference>
<dbReference type="InterPro" id="IPR014729">
    <property type="entry name" value="Rossmann-like_a/b/a_fold"/>
</dbReference>
<evidence type="ECO:0000256" key="1">
    <source>
        <dbReference type="ARBA" id="ARBA00004496"/>
    </source>
</evidence>
<dbReference type="SMART" id="SM00981">
    <property type="entry name" value="THUMP"/>
    <property type="match status" value="1"/>
</dbReference>
<dbReference type="SUPFAM" id="SSF52402">
    <property type="entry name" value="Adenine nucleotide alpha hydrolases-like"/>
    <property type="match status" value="1"/>
</dbReference>
<evidence type="ECO:0000256" key="7">
    <source>
        <dbReference type="ARBA" id="ARBA00022884"/>
    </source>
</evidence>
<evidence type="ECO:0000313" key="13">
    <source>
        <dbReference type="Proteomes" id="UP000029661"/>
    </source>
</evidence>
<dbReference type="Proteomes" id="UP000029661">
    <property type="component" value="Chromosome"/>
</dbReference>
<evidence type="ECO:0000313" key="14">
    <source>
        <dbReference type="Proteomes" id="UP000062768"/>
    </source>
</evidence>